<dbReference type="PANTHER" id="PTHR43000">
    <property type="entry name" value="DTDP-D-GLUCOSE 4,6-DEHYDRATASE-RELATED"/>
    <property type="match status" value="1"/>
</dbReference>
<dbReference type="InterPro" id="IPR005888">
    <property type="entry name" value="dTDP_Gluc_deHydtase"/>
</dbReference>
<evidence type="ECO:0000256" key="3">
    <source>
        <dbReference type="ARBA" id="ARBA00008178"/>
    </source>
</evidence>
<keyword evidence="6" id="KW-0520">NAD</keyword>
<evidence type="ECO:0000256" key="4">
    <source>
        <dbReference type="ARBA" id="ARBA00011990"/>
    </source>
</evidence>
<dbReference type="GO" id="GO:0008460">
    <property type="term" value="F:dTDP-glucose 4,6-dehydratase activity"/>
    <property type="evidence" value="ECO:0007669"/>
    <property type="project" value="UniProtKB-EC"/>
</dbReference>
<sequence>MRILVTGGAGFIGSHFVRCLLDGRYVGFEDCDVTVLDKLTYASDRSSLPAAHPRLTLVVGDICDRRLLADVVPGHDAMIHFAAESHVDRSIDDPAPFFETNVMGSHLLMAECARSGVERVVHVSTDEVYGSITSGSWTERCVLEPNSPYAASKAASDCVVRAYWRTYDLDLSITRCANNYGPYQHIEKVIPRFVTSLLAGQDITLHGDGRAVREWLHVDDHCRALSLVLGKGRAGEIYNIGGDIELTNRQLAERILHLHGADWNRVRYVADRKVQDQRYSLDYRKIQDELGFEPQVRFADGLADVYAWYRDNPDRWADVYPDLRVPAEVGGGPAGGAAGVPAAPTVPAQAR</sequence>
<feature type="compositionally biased region" description="Low complexity" evidence="9">
    <location>
        <begin position="339"/>
        <end position="351"/>
    </location>
</feature>
<comment type="cofactor">
    <cofactor evidence="2 8">
        <name>NAD(+)</name>
        <dbReference type="ChEBI" id="CHEBI:57540"/>
    </cofactor>
</comment>
<dbReference type="Proteomes" id="UP001589894">
    <property type="component" value="Unassembled WGS sequence"/>
</dbReference>
<dbReference type="RefSeq" id="WP_377341437.1">
    <property type="nucleotide sequence ID" value="NZ_JBHLUE010000017.1"/>
</dbReference>
<evidence type="ECO:0000256" key="6">
    <source>
        <dbReference type="ARBA" id="ARBA00023027"/>
    </source>
</evidence>
<dbReference type="InterPro" id="IPR036291">
    <property type="entry name" value="NAD(P)-bd_dom_sf"/>
</dbReference>
<evidence type="ECO:0000313" key="12">
    <source>
        <dbReference type="Proteomes" id="UP001589894"/>
    </source>
</evidence>
<proteinExistence type="inferred from homology"/>
<dbReference type="CDD" id="cd05246">
    <property type="entry name" value="dTDP_GD_SDR_e"/>
    <property type="match status" value="1"/>
</dbReference>
<dbReference type="InterPro" id="IPR016040">
    <property type="entry name" value="NAD(P)-bd_dom"/>
</dbReference>
<reference evidence="11 12" key="1">
    <citation type="submission" date="2024-09" db="EMBL/GenBank/DDBJ databases">
        <authorList>
            <person name="Sun Q."/>
            <person name="Mori K."/>
        </authorList>
    </citation>
    <scope>NUCLEOTIDE SEQUENCE [LARGE SCALE GENOMIC DNA]</scope>
    <source>
        <strain evidence="11 12">TBRC 2205</strain>
    </source>
</reference>
<evidence type="ECO:0000256" key="7">
    <source>
        <dbReference type="ARBA" id="ARBA00023239"/>
    </source>
</evidence>
<keyword evidence="12" id="KW-1185">Reference proteome</keyword>
<feature type="domain" description="NAD(P)-binding" evidence="10">
    <location>
        <begin position="4"/>
        <end position="304"/>
    </location>
</feature>
<comment type="caution">
    <text evidence="11">The sequence shown here is derived from an EMBL/GenBank/DDBJ whole genome shotgun (WGS) entry which is preliminary data.</text>
</comment>
<protein>
    <recommendedName>
        <fullName evidence="5 8">dTDP-glucose 4,6-dehydratase</fullName>
        <ecNumber evidence="4 8">4.2.1.46</ecNumber>
    </recommendedName>
</protein>
<dbReference type="EMBL" id="JBHLUE010000017">
    <property type="protein sequence ID" value="MFC0566610.1"/>
    <property type="molecule type" value="Genomic_DNA"/>
</dbReference>
<evidence type="ECO:0000256" key="8">
    <source>
        <dbReference type="RuleBase" id="RU004473"/>
    </source>
</evidence>
<evidence type="ECO:0000259" key="10">
    <source>
        <dbReference type="Pfam" id="PF16363"/>
    </source>
</evidence>
<feature type="region of interest" description="Disordered" evidence="9">
    <location>
        <begin position="331"/>
        <end position="351"/>
    </location>
</feature>
<dbReference type="SUPFAM" id="SSF51735">
    <property type="entry name" value="NAD(P)-binding Rossmann-fold domains"/>
    <property type="match status" value="1"/>
</dbReference>
<dbReference type="Pfam" id="PF16363">
    <property type="entry name" value="GDP_Man_Dehyd"/>
    <property type="match status" value="1"/>
</dbReference>
<dbReference type="EC" id="4.2.1.46" evidence="4 8"/>
<dbReference type="Gene3D" id="3.40.50.720">
    <property type="entry name" value="NAD(P)-binding Rossmann-like Domain"/>
    <property type="match status" value="1"/>
</dbReference>
<evidence type="ECO:0000256" key="9">
    <source>
        <dbReference type="SAM" id="MobiDB-lite"/>
    </source>
</evidence>
<comment type="similarity">
    <text evidence="3 8">Belongs to the NAD(P)-dependent epimerase/dehydratase family. dTDP-glucose dehydratase subfamily.</text>
</comment>
<evidence type="ECO:0000256" key="1">
    <source>
        <dbReference type="ARBA" id="ARBA00001539"/>
    </source>
</evidence>
<accession>A0ABV6P0Q0</accession>
<evidence type="ECO:0000313" key="11">
    <source>
        <dbReference type="EMBL" id="MFC0566610.1"/>
    </source>
</evidence>
<evidence type="ECO:0000256" key="2">
    <source>
        <dbReference type="ARBA" id="ARBA00001911"/>
    </source>
</evidence>
<comment type="catalytic activity">
    <reaction evidence="1 8">
        <text>dTDP-alpha-D-glucose = dTDP-4-dehydro-6-deoxy-alpha-D-glucose + H2O</text>
        <dbReference type="Rhea" id="RHEA:17221"/>
        <dbReference type="ChEBI" id="CHEBI:15377"/>
        <dbReference type="ChEBI" id="CHEBI:57477"/>
        <dbReference type="ChEBI" id="CHEBI:57649"/>
        <dbReference type="EC" id="4.2.1.46"/>
    </reaction>
</comment>
<dbReference type="Gene3D" id="3.90.25.10">
    <property type="entry name" value="UDP-galactose 4-epimerase, domain 1"/>
    <property type="match status" value="1"/>
</dbReference>
<evidence type="ECO:0000256" key="5">
    <source>
        <dbReference type="ARBA" id="ARBA00016977"/>
    </source>
</evidence>
<organism evidence="11 12">
    <name type="scientific">Plantactinospora siamensis</name>
    <dbReference type="NCBI Taxonomy" id="555372"/>
    <lineage>
        <taxon>Bacteria</taxon>
        <taxon>Bacillati</taxon>
        <taxon>Actinomycetota</taxon>
        <taxon>Actinomycetes</taxon>
        <taxon>Micromonosporales</taxon>
        <taxon>Micromonosporaceae</taxon>
        <taxon>Plantactinospora</taxon>
    </lineage>
</organism>
<name>A0ABV6P0Q0_9ACTN</name>
<gene>
    <name evidence="11" type="primary">rfbB</name>
    <name evidence="11" type="ORF">ACFFHU_21025</name>
</gene>
<keyword evidence="7 8" id="KW-0456">Lyase</keyword>
<dbReference type="NCBIfam" id="TIGR01181">
    <property type="entry name" value="dTDP_gluc_dehyt"/>
    <property type="match status" value="1"/>
</dbReference>